<organism evidence="1 2">
    <name type="scientific">Roseicella aquatilis</name>
    <dbReference type="NCBI Taxonomy" id="2527868"/>
    <lineage>
        <taxon>Bacteria</taxon>
        <taxon>Pseudomonadati</taxon>
        <taxon>Pseudomonadota</taxon>
        <taxon>Alphaproteobacteria</taxon>
        <taxon>Acetobacterales</taxon>
        <taxon>Roseomonadaceae</taxon>
        <taxon>Roseicella</taxon>
    </lineage>
</organism>
<proteinExistence type="predicted"/>
<dbReference type="AlphaFoldDB" id="A0A4R4DW97"/>
<comment type="caution">
    <text evidence="1">The sequence shown here is derived from an EMBL/GenBank/DDBJ whole genome shotgun (WGS) entry which is preliminary data.</text>
</comment>
<reference evidence="1 2" key="1">
    <citation type="submission" date="2019-03" db="EMBL/GenBank/DDBJ databases">
        <title>Paracraurococcus aquatilis NE82 genome sequence.</title>
        <authorList>
            <person name="Zhao Y."/>
            <person name="Du Z."/>
        </authorList>
    </citation>
    <scope>NUCLEOTIDE SEQUENCE [LARGE SCALE GENOMIC DNA]</scope>
    <source>
        <strain evidence="1 2">NE82</strain>
    </source>
</reference>
<dbReference type="OrthoDB" id="7261414at2"/>
<name>A0A4R4DW97_9PROT</name>
<dbReference type="PANTHER" id="PTHR30632:SF11">
    <property type="entry name" value="BLR4797 PROTEIN"/>
    <property type="match status" value="1"/>
</dbReference>
<dbReference type="Gene3D" id="3.40.190.10">
    <property type="entry name" value="Periplasmic binding protein-like II"/>
    <property type="match status" value="2"/>
</dbReference>
<evidence type="ECO:0000313" key="1">
    <source>
        <dbReference type="EMBL" id="TCZ66648.1"/>
    </source>
</evidence>
<dbReference type="EMBL" id="SKBM01000001">
    <property type="protein sequence ID" value="TCZ66648.1"/>
    <property type="molecule type" value="Genomic_DNA"/>
</dbReference>
<dbReference type="GO" id="GO:0015689">
    <property type="term" value="P:molybdate ion transport"/>
    <property type="evidence" value="ECO:0007669"/>
    <property type="project" value="TreeGrafter"/>
</dbReference>
<keyword evidence="2" id="KW-1185">Reference proteome</keyword>
<dbReference type="Pfam" id="PF13531">
    <property type="entry name" value="SBP_bac_11"/>
    <property type="match status" value="1"/>
</dbReference>
<protein>
    <submittedName>
        <fullName evidence="1">ABC transporter substrate-binding protein</fullName>
    </submittedName>
</protein>
<dbReference type="Proteomes" id="UP000295023">
    <property type="component" value="Unassembled WGS sequence"/>
</dbReference>
<dbReference type="InterPro" id="IPR050682">
    <property type="entry name" value="ModA/WtpA"/>
</dbReference>
<gene>
    <name evidence="1" type="ORF">EXY23_00600</name>
</gene>
<dbReference type="SUPFAM" id="SSF53850">
    <property type="entry name" value="Periplasmic binding protein-like II"/>
    <property type="match status" value="1"/>
</dbReference>
<dbReference type="GO" id="GO:0030973">
    <property type="term" value="F:molybdate ion binding"/>
    <property type="evidence" value="ECO:0007669"/>
    <property type="project" value="TreeGrafter"/>
</dbReference>
<evidence type="ECO:0000313" key="2">
    <source>
        <dbReference type="Proteomes" id="UP000295023"/>
    </source>
</evidence>
<dbReference type="RefSeq" id="WP_132283619.1">
    <property type="nucleotide sequence ID" value="NZ_SKBM01000001.1"/>
</dbReference>
<dbReference type="PANTHER" id="PTHR30632">
    <property type="entry name" value="MOLYBDATE-BINDING PERIPLASMIC PROTEIN"/>
    <property type="match status" value="1"/>
</dbReference>
<accession>A0A4R4DW97</accession>
<sequence>MTDTPPVRVISTLAVMGAVRALLRRDGEGAPAVEIRFDPTARLVAAIEAGERADIAILTAEGIEAQVEAGVLDGGGRVDLCRSSIGVAVRAGAPHPDIATPAAFRAALLAAPSLAYSRAGASGIVFAGLIERLGIAAEVRAKAIVIPQGFTAELAARGEVALAIQQVSELLAVPGIEVVGALPEPLNVRAVFSAAPFAGADARARACLGWLAAGLTPAVLRAAGLEPA</sequence>